<keyword evidence="1" id="KW-1277">Toxin-antitoxin system</keyword>
<organism evidence="2">
    <name type="scientific">hydrothermal vent metagenome</name>
    <dbReference type="NCBI Taxonomy" id="652676"/>
    <lineage>
        <taxon>unclassified sequences</taxon>
        <taxon>metagenomes</taxon>
        <taxon>ecological metagenomes</taxon>
    </lineage>
</organism>
<name>A0A3B1C5P5_9ZZZZ</name>
<dbReference type="PANTHER" id="PTHR38813">
    <property type="match status" value="1"/>
</dbReference>
<gene>
    <name evidence="2" type="ORF">MNBD_NITROSPINAE03-972</name>
</gene>
<dbReference type="Gene3D" id="3.30.2310.20">
    <property type="entry name" value="RelE-like"/>
    <property type="match status" value="1"/>
</dbReference>
<evidence type="ECO:0000256" key="1">
    <source>
        <dbReference type="ARBA" id="ARBA00022649"/>
    </source>
</evidence>
<dbReference type="InterPro" id="IPR035093">
    <property type="entry name" value="RelE/ParE_toxin_dom_sf"/>
</dbReference>
<dbReference type="SUPFAM" id="SSF143011">
    <property type="entry name" value="RelE-like"/>
    <property type="match status" value="1"/>
</dbReference>
<dbReference type="Pfam" id="PF05016">
    <property type="entry name" value="ParE_toxin"/>
    <property type="match status" value="1"/>
</dbReference>
<dbReference type="AlphaFoldDB" id="A0A3B1C5P5"/>
<evidence type="ECO:0008006" key="3">
    <source>
        <dbReference type="Google" id="ProtNLM"/>
    </source>
</evidence>
<dbReference type="InterPro" id="IPR052747">
    <property type="entry name" value="TA_system_RelE_toxin"/>
</dbReference>
<dbReference type="InterPro" id="IPR007712">
    <property type="entry name" value="RelE/ParE_toxin"/>
</dbReference>
<protein>
    <recommendedName>
        <fullName evidence="3">RelE/StbE replicon stabilization toxin</fullName>
    </recommendedName>
</protein>
<proteinExistence type="predicted"/>
<dbReference type="PANTHER" id="PTHR38813:SF1">
    <property type="entry name" value="TOXIN RELE1-RELATED"/>
    <property type="match status" value="1"/>
</dbReference>
<sequence length="86" mass="10286">MASFEIIWKSSAERELRNLDRQYIQKILDLAHSLSDDPLPLHSRKLSGAKSTYRVRISDYRIIYQVDKKNNLVTIFHVRHRKDAYR</sequence>
<evidence type="ECO:0000313" key="2">
    <source>
        <dbReference type="EMBL" id="VAX19933.1"/>
    </source>
</evidence>
<accession>A0A3B1C5P5</accession>
<reference evidence="2" key="1">
    <citation type="submission" date="2018-06" db="EMBL/GenBank/DDBJ databases">
        <authorList>
            <person name="Zhirakovskaya E."/>
        </authorList>
    </citation>
    <scope>NUCLEOTIDE SEQUENCE</scope>
</reference>
<dbReference type="EMBL" id="UOGB01000167">
    <property type="protein sequence ID" value="VAX19933.1"/>
    <property type="molecule type" value="Genomic_DNA"/>
</dbReference>
<dbReference type="NCBIfam" id="TIGR02385">
    <property type="entry name" value="RelE_StbE"/>
    <property type="match status" value="1"/>
</dbReference>